<sequence>MSKSTIVKTFYCLVLACLILTSNFGFSCGGGPECELNYSIDLKSCPQNRLFKQQNGTVRNAVYMVWKYLGVKNLEYHYPKSPQIKRKQYFEKLSDITGKSITELESTLLSAKKREITHWYNVNPIGRHNSYHKVITFLKIVKKSTPDSKDFMLLVRARDAALHGETISIKSVKSKNLRSWLQYIEASRLFYQDKLISALTMYTNLSASLNPWIKETSLYMTARVVLISSQEKFDGYNQQLIDRNLLNKSQSLFSQYLTLYPNGLYASSANNLKRRFLWFNQRRAALNDAIINYFIQSLKDKNTLAITMALHEIFQRFDYKLLISGRTTLPLRSPILSALLLANTARLKNYKASSDDLIRLKKNQLNYIPYPGLYNYINSRLLNAAGLYSSTVKVKVTPENSIFKHAFLLQQLIANKKLKNSRQTLENLQTLLKLNTKHDHERQLIIEKIYLYYINNNLSVALLANQSILGAKINLYYFFKRIKNSDAIHLSFQQSVPAKRAFKLGQFLLAAQYSKKDYAQFLISLNKLKSNPIYMKELRRRSEKSLPPAQRTPDFFKVESAIKALLKNTKDPKALFNVGYFNNYYSFYNQKNEGFAPLTYDHAPLDYFEKSLALLSNTKKYDFEDRLLYYLIRCFKNSKEAIVSCVAEHTQNLNIRNERYHSKKWITRLVRKYPTSKWIKKLPPQMIKGLKK</sequence>
<protein>
    <submittedName>
        <fullName evidence="1">Uncharacterized protein</fullName>
    </submittedName>
</protein>
<proteinExistence type="predicted"/>
<name>A0A3B0YBP1_9ZZZZ</name>
<evidence type="ECO:0000313" key="1">
    <source>
        <dbReference type="EMBL" id="VAW76931.1"/>
    </source>
</evidence>
<accession>A0A3B0YBP1</accession>
<gene>
    <name evidence="1" type="ORF">MNBD_GAMMA12-1086</name>
</gene>
<reference evidence="1" key="1">
    <citation type="submission" date="2018-06" db="EMBL/GenBank/DDBJ databases">
        <authorList>
            <person name="Zhirakovskaya E."/>
        </authorList>
    </citation>
    <scope>NUCLEOTIDE SEQUENCE</scope>
</reference>
<organism evidence="1">
    <name type="scientific">hydrothermal vent metagenome</name>
    <dbReference type="NCBI Taxonomy" id="652676"/>
    <lineage>
        <taxon>unclassified sequences</taxon>
        <taxon>metagenomes</taxon>
        <taxon>ecological metagenomes</taxon>
    </lineage>
</organism>
<dbReference type="PROSITE" id="PS51257">
    <property type="entry name" value="PROKAR_LIPOPROTEIN"/>
    <property type="match status" value="1"/>
</dbReference>
<dbReference type="EMBL" id="UOFL01000116">
    <property type="protein sequence ID" value="VAW76931.1"/>
    <property type="molecule type" value="Genomic_DNA"/>
</dbReference>
<dbReference type="AlphaFoldDB" id="A0A3B0YBP1"/>